<sequence>MCQPKVVGPSYFLASLPLLRGPRAFDLRCLYSRALVLSSLVTSSQGPSYFLASSSLLRGPRAFELRCLFSRALVFSSLVASSQGPSFLRALLPLLMSPRALVPSSFAASSHEPAYFLASSPLLRGPRSFELCCLFSGALVPSSLVASSQGPSCLRASLPLLMKAVRKLAADIALPGEYDWVVPSPNQFANNPPPGYLTVYSAQLTSGLRFPLPDLLVQFFNVLGIPPSQLLPNSYTLIIGFLLCAQLYEFDASVENFLGVFSPKITSGECFFYLSPRPGLTFIREKPSSHGAWKSKYFFLRKEGWQILLSWGSSLNPQPPLNLGEVKRRMKEAGLVDHEFSAKAILEDELLVVAGLHPASDTYDGPLDRFSRLRIMMNRVAMRKFIPEDVPAIPTSSGSRPVLPNDLPANLVPPAGTPSSSRSPRPIRPDDLMASATPLAGASSSARPCTSPSPVSQLNLSPFPQGTPIIEVGTPEENTTSQTPLDLPPASPLPPPPLSRPSPRH</sequence>
<evidence type="ECO:0000256" key="1">
    <source>
        <dbReference type="SAM" id="MobiDB-lite"/>
    </source>
</evidence>
<accession>A0AAE1Y3A2</accession>
<reference evidence="2" key="2">
    <citation type="journal article" date="2024" name="Plant">
        <title>Genomic evolution and insights into agronomic trait innovations of Sesamum species.</title>
        <authorList>
            <person name="Miao H."/>
            <person name="Wang L."/>
            <person name="Qu L."/>
            <person name="Liu H."/>
            <person name="Sun Y."/>
            <person name="Le M."/>
            <person name="Wang Q."/>
            <person name="Wei S."/>
            <person name="Zheng Y."/>
            <person name="Lin W."/>
            <person name="Duan Y."/>
            <person name="Cao H."/>
            <person name="Xiong S."/>
            <person name="Wang X."/>
            <person name="Wei L."/>
            <person name="Li C."/>
            <person name="Ma Q."/>
            <person name="Ju M."/>
            <person name="Zhao R."/>
            <person name="Li G."/>
            <person name="Mu C."/>
            <person name="Tian Q."/>
            <person name="Mei H."/>
            <person name="Zhang T."/>
            <person name="Gao T."/>
            <person name="Zhang H."/>
        </authorList>
    </citation>
    <scope>NUCLEOTIDE SEQUENCE</scope>
    <source>
        <strain evidence="2">3651</strain>
    </source>
</reference>
<dbReference type="AlphaFoldDB" id="A0AAE1Y3A2"/>
<gene>
    <name evidence="2" type="ORF">Salat_1880700</name>
</gene>
<protein>
    <submittedName>
        <fullName evidence="2">Uncharacterized protein</fullName>
    </submittedName>
</protein>
<proteinExistence type="predicted"/>
<dbReference type="EMBL" id="JACGWO010000007">
    <property type="protein sequence ID" value="KAK4422981.1"/>
    <property type="molecule type" value="Genomic_DNA"/>
</dbReference>
<keyword evidence="3" id="KW-1185">Reference proteome</keyword>
<feature type="compositionally biased region" description="Polar residues" evidence="1">
    <location>
        <begin position="442"/>
        <end position="464"/>
    </location>
</feature>
<name>A0AAE1Y3A2_9LAMI</name>
<evidence type="ECO:0000313" key="3">
    <source>
        <dbReference type="Proteomes" id="UP001293254"/>
    </source>
</evidence>
<comment type="caution">
    <text evidence="2">The sequence shown here is derived from an EMBL/GenBank/DDBJ whole genome shotgun (WGS) entry which is preliminary data.</text>
</comment>
<reference evidence="2" key="1">
    <citation type="submission" date="2020-06" db="EMBL/GenBank/DDBJ databases">
        <authorList>
            <person name="Li T."/>
            <person name="Hu X."/>
            <person name="Zhang T."/>
            <person name="Song X."/>
            <person name="Zhang H."/>
            <person name="Dai N."/>
            <person name="Sheng W."/>
            <person name="Hou X."/>
            <person name="Wei L."/>
        </authorList>
    </citation>
    <scope>NUCLEOTIDE SEQUENCE</scope>
    <source>
        <strain evidence="2">3651</strain>
        <tissue evidence="2">Leaf</tissue>
    </source>
</reference>
<organism evidence="2 3">
    <name type="scientific">Sesamum alatum</name>
    <dbReference type="NCBI Taxonomy" id="300844"/>
    <lineage>
        <taxon>Eukaryota</taxon>
        <taxon>Viridiplantae</taxon>
        <taxon>Streptophyta</taxon>
        <taxon>Embryophyta</taxon>
        <taxon>Tracheophyta</taxon>
        <taxon>Spermatophyta</taxon>
        <taxon>Magnoliopsida</taxon>
        <taxon>eudicotyledons</taxon>
        <taxon>Gunneridae</taxon>
        <taxon>Pentapetalae</taxon>
        <taxon>asterids</taxon>
        <taxon>lamiids</taxon>
        <taxon>Lamiales</taxon>
        <taxon>Pedaliaceae</taxon>
        <taxon>Sesamum</taxon>
    </lineage>
</organism>
<feature type="region of interest" description="Disordered" evidence="1">
    <location>
        <begin position="395"/>
        <end position="505"/>
    </location>
</feature>
<feature type="compositionally biased region" description="Pro residues" evidence="1">
    <location>
        <begin position="486"/>
        <end position="505"/>
    </location>
</feature>
<dbReference type="Proteomes" id="UP001293254">
    <property type="component" value="Unassembled WGS sequence"/>
</dbReference>
<evidence type="ECO:0000313" key="2">
    <source>
        <dbReference type="EMBL" id="KAK4422981.1"/>
    </source>
</evidence>